<dbReference type="Gene3D" id="1.10.10.10">
    <property type="entry name" value="Winged helix-like DNA-binding domain superfamily/Winged helix DNA-binding domain"/>
    <property type="match status" value="1"/>
</dbReference>
<keyword evidence="3" id="KW-1185">Reference proteome</keyword>
<dbReference type="SUPFAM" id="SSF46785">
    <property type="entry name" value="Winged helix' DNA-binding domain"/>
    <property type="match status" value="1"/>
</dbReference>
<dbReference type="Pfam" id="PF08279">
    <property type="entry name" value="HTH_11"/>
    <property type="match status" value="1"/>
</dbReference>
<gene>
    <name evidence="2" type="ORF">ACFORG_18970</name>
</gene>
<dbReference type="InterPro" id="IPR013196">
    <property type="entry name" value="HTH_11"/>
</dbReference>
<dbReference type="EMBL" id="JBHRXI010000025">
    <property type="protein sequence ID" value="MFC3615838.1"/>
    <property type="molecule type" value="Genomic_DNA"/>
</dbReference>
<dbReference type="Proteomes" id="UP001595629">
    <property type="component" value="Unassembled WGS sequence"/>
</dbReference>
<proteinExistence type="predicted"/>
<feature type="domain" description="Helix-turn-helix type 11" evidence="1">
    <location>
        <begin position="3"/>
        <end position="52"/>
    </location>
</feature>
<name>A0ABV7TN11_9RHOB</name>
<protein>
    <submittedName>
        <fullName evidence="2">Helix-turn-helix transcriptional regulator</fullName>
    </submittedName>
</protein>
<accession>A0ABV7TN11</accession>
<dbReference type="InterPro" id="IPR051534">
    <property type="entry name" value="CBASS_pafABC_assoc_protein"/>
</dbReference>
<organism evidence="2 3">
    <name type="scientific">Lutimaribacter marinistellae</name>
    <dbReference type="NCBI Taxonomy" id="1820329"/>
    <lineage>
        <taxon>Bacteria</taxon>
        <taxon>Pseudomonadati</taxon>
        <taxon>Pseudomonadota</taxon>
        <taxon>Alphaproteobacteria</taxon>
        <taxon>Rhodobacterales</taxon>
        <taxon>Roseobacteraceae</taxon>
        <taxon>Lutimaribacter</taxon>
    </lineage>
</organism>
<dbReference type="InterPro" id="IPR036390">
    <property type="entry name" value="WH_DNA-bd_sf"/>
</dbReference>
<dbReference type="RefSeq" id="WP_386737121.1">
    <property type="nucleotide sequence ID" value="NZ_JBHRXI010000025.1"/>
</dbReference>
<dbReference type="PANTHER" id="PTHR34580">
    <property type="match status" value="1"/>
</dbReference>
<reference evidence="3" key="1">
    <citation type="journal article" date="2019" name="Int. J. Syst. Evol. Microbiol.">
        <title>The Global Catalogue of Microorganisms (GCM) 10K type strain sequencing project: providing services to taxonomists for standard genome sequencing and annotation.</title>
        <authorList>
            <consortium name="The Broad Institute Genomics Platform"/>
            <consortium name="The Broad Institute Genome Sequencing Center for Infectious Disease"/>
            <person name="Wu L."/>
            <person name="Ma J."/>
        </authorList>
    </citation>
    <scope>NUCLEOTIDE SEQUENCE [LARGE SCALE GENOMIC DNA]</scope>
    <source>
        <strain evidence="3">KCTC 42911</strain>
    </source>
</reference>
<dbReference type="InterPro" id="IPR036388">
    <property type="entry name" value="WH-like_DNA-bd_sf"/>
</dbReference>
<comment type="caution">
    <text evidence="2">The sequence shown here is derived from an EMBL/GenBank/DDBJ whole genome shotgun (WGS) entry which is preliminary data.</text>
</comment>
<dbReference type="PANTHER" id="PTHR34580:SF3">
    <property type="entry name" value="PROTEIN PAFB"/>
    <property type="match status" value="1"/>
</dbReference>
<evidence type="ECO:0000313" key="2">
    <source>
        <dbReference type="EMBL" id="MFC3615838.1"/>
    </source>
</evidence>
<evidence type="ECO:0000313" key="3">
    <source>
        <dbReference type="Proteomes" id="UP001595629"/>
    </source>
</evidence>
<evidence type="ECO:0000259" key="1">
    <source>
        <dbReference type="Pfam" id="PF08279"/>
    </source>
</evidence>
<sequence>MEILRLLGDGGLHTAGALAARLGVSQRTLYRDMEVLASRGVPVEGTRGSGYRLARRIVLPPLELSPEEMEALSLGLAIVGEATDPALKAAALGLADKVEAALPMDALPAPEAWKLAVNPLADAARGFAHVAPVRAAIGARQKLEILPRGGMPDVLRPLRLEVLGRIWVLTGWSETRERFAEHRLDLLERVSPLPALFTDEPGKRLEDYLR</sequence>